<evidence type="ECO:0000313" key="2">
    <source>
        <dbReference type="EMBL" id="SLN27766.1"/>
    </source>
</evidence>
<protein>
    <recommendedName>
        <fullName evidence="4">Lipocalin-like domain protein</fullName>
    </recommendedName>
</protein>
<reference evidence="2 3" key="1">
    <citation type="submission" date="2017-03" db="EMBL/GenBank/DDBJ databases">
        <authorList>
            <person name="Afonso C.L."/>
            <person name="Miller P.J."/>
            <person name="Scott M.A."/>
            <person name="Spackman E."/>
            <person name="Goraichik I."/>
            <person name="Dimitrov K.M."/>
            <person name="Suarez D.L."/>
            <person name="Swayne D.E."/>
        </authorList>
    </citation>
    <scope>NUCLEOTIDE SEQUENCE [LARGE SCALE GENOMIC DNA]</scope>
    <source>
        <strain evidence="2 3">CECT 8625</strain>
    </source>
</reference>
<feature type="signal peptide" evidence="1">
    <location>
        <begin position="1"/>
        <end position="23"/>
    </location>
</feature>
<name>A0A1X6YPT9_9RHOB</name>
<dbReference type="AlphaFoldDB" id="A0A1X6YPT9"/>
<keyword evidence="1" id="KW-0732">Signal</keyword>
<proteinExistence type="predicted"/>
<organism evidence="2 3">
    <name type="scientific">Roseivivax jejudonensis</name>
    <dbReference type="NCBI Taxonomy" id="1529041"/>
    <lineage>
        <taxon>Bacteria</taxon>
        <taxon>Pseudomonadati</taxon>
        <taxon>Pseudomonadota</taxon>
        <taxon>Alphaproteobacteria</taxon>
        <taxon>Rhodobacterales</taxon>
        <taxon>Roseobacteraceae</taxon>
        <taxon>Roseivivax</taxon>
    </lineage>
</organism>
<dbReference type="Proteomes" id="UP000193570">
    <property type="component" value="Unassembled WGS sequence"/>
</dbReference>
<feature type="chain" id="PRO_5010857374" description="Lipocalin-like domain protein" evidence="1">
    <location>
        <begin position="24"/>
        <end position="195"/>
    </location>
</feature>
<keyword evidence="3" id="KW-1185">Reference proteome</keyword>
<accession>A0A1X6YPT9</accession>
<dbReference type="EMBL" id="FWFK01000002">
    <property type="protein sequence ID" value="SLN27766.1"/>
    <property type="molecule type" value="Genomic_DNA"/>
</dbReference>
<evidence type="ECO:0000256" key="1">
    <source>
        <dbReference type="SAM" id="SignalP"/>
    </source>
</evidence>
<evidence type="ECO:0000313" key="3">
    <source>
        <dbReference type="Proteomes" id="UP000193570"/>
    </source>
</evidence>
<sequence length="195" mass="19819">MRVTACRNRGAFAALCLALGLMACGRAGPDADAPAPVAGLRDPSAPVGAQVDADQGRLIGRWVVVEGAGVPPGAPVEFAPGRMRIAGQAYDLVETGPGRFAVGGRPLWVHWLDADTRTVALGDPGGGWAFVLDRTGQPGERLVAAEEILDWYGYDLAALRGVGAATAASSIESAARTSAAAGAASTASRASANRR</sequence>
<evidence type="ECO:0008006" key="4">
    <source>
        <dbReference type="Google" id="ProtNLM"/>
    </source>
</evidence>
<gene>
    <name evidence="2" type="ORF">ROJ8625_01152</name>
</gene>
<dbReference type="PROSITE" id="PS51257">
    <property type="entry name" value="PROKAR_LIPOPROTEIN"/>
    <property type="match status" value="1"/>
</dbReference>